<evidence type="ECO:0000256" key="5">
    <source>
        <dbReference type="ARBA" id="ARBA00022741"/>
    </source>
</evidence>
<name>X1Q183_9ZZZZ</name>
<dbReference type="GO" id="GO:0005524">
    <property type="term" value="F:ATP binding"/>
    <property type="evidence" value="ECO:0007669"/>
    <property type="project" value="UniProtKB-KW"/>
</dbReference>
<gene>
    <name evidence="10" type="ORF">S06H3_65926</name>
</gene>
<sequence length="78" mass="8627">EPVTNDNGKVVVEAVFGLGEALVSGEVTPDLYVVDKEELKIINKRIAKQEWQLVRNPVANDKEVNIQVTLPEAAQTQQ</sequence>
<feature type="non-terminal residue" evidence="10">
    <location>
        <position position="78"/>
    </location>
</feature>
<dbReference type="PANTHER" id="PTHR43030">
    <property type="entry name" value="PHOSPHOENOLPYRUVATE SYNTHASE"/>
    <property type="match status" value="1"/>
</dbReference>
<dbReference type="GO" id="GO:0008986">
    <property type="term" value="F:pyruvate, water dikinase activity"/>
    <property type="evidence" value="ECO:0007669"/>
    <property type="project" value="InterPro"/>
</dbReference>
<dbReference type="InterPro" id="IPR006319">
    <property type="entry name" value="PEP_synth"/>
</dbReference>
<dbReference type="SUPFAM" id="SSF56059">
    <property type="entry name" value="Glutathione synthetase ATP-binding domain-like"/>
    <property type="match status" value="1"/>
</dbReference>
<evidence type="ECO:0000256" key="6">
    <source>
        <dbReference type="ARBA" id="ARBA00022777"/>
    </source>
</evidence>
<comment type="caution">
    <text evidence="10">The sequence shown here is derived from an EMBL/GenBank/DDBJ whole genome shotgun (WGS) entry which is preliminary data.</text>
</comment>
<feature type="non-terminal residue" evidence="10">
    <location>
        <position position="1"/>
    </location>
</feature>
<dbReference type="Pfam" id="PF01326">
    <property type="entry name" value="PPDK_N"/>
    <property type="match status" value="1"/>
</dbReference>
<evidence type="ECO:0000256" key="4">
    <source>
        <dbReference type="ARBA" id="ARBA00022723"/>
    </source>
</evidence>
<evidence type="ECO:0000256" key="3">
    <source>
        <dbReference type="ARBA" id="ARBA00022679"/>
    </source>
</evidence>
<dbReference type="PANTHER" id="PTHR43030:SF1">
    <property type="entry name" value="PHOSPHOENOLPYRUVATE SYNTHASE"/>
    <property type="match status" value="1"/>
</dbReference>
<keyword evidence="7" id="KW-0067">ATP-binding</keyword>
<keyword evidence="5" id="KW-0547">Nucleotide-binding</keyword>
<organism evidence="10">
    <name type="scientific">marine sediment metagenome</name>
    <dbReference type="NCBI Taxonomy" id="412755"/>
    <lineage>
        <taxon>unclassified sequences</taxon>
        <taxon>metagenomes</taxon>
        <taxon>ecological metagenomes</taxon>
    </lineage>
</organism>
<protein>
    <recommendedName>
        <fullName evidence="9">Pyruvate phosphate dikinase AMP/ATP-binding domain-containing protein</fullName>
    </recommendedName>
</protein>
<feature type="domain" description="Pyruvate phosphate dikinase AMP/ATP-binding" evidence="9">
    <location>
        <begin position="2"/>
        <end position="75"/>
    </location>
</feature>
<dbReference type="GO" id="GO:0046872">
    <property type="term" value="F:metal ion binding"/>
    <property type="evidence" value="ECO:0007669"/>
    <property type="project" value="UniProtKB-KW"/>
</dbReference>
<keyword evidence="3" id="KW-0808">Transferase</keyword>
<dbReference type="Gene3D" id="3.30.470.20">
    <property type="entry name" value="ATP-grasp fold, B domain"/>
    <property type="match status" value="1"/>
</dbReference>
<keyword evidence="8" id="KW-0460">Magnesium</keyword>
<comment type="cofactor">
    <cofactor evidence="1">
        <name>Mg(2+)</name>
        <dbReference type="ChEBI" id="CHEBI:18420"/>
    </cofactor>
</comment>
<dbReference type="InterPro" id="IPR002192">
    <property type="entry name" value="PPDK_AMP/ATP-bd"/>
</dbReference>
<evidence type="ECO:0000256" key="2">
    <source>
        <dbReference type="ARBA" id="ARBA00007837"/>
    </source>
</evidence>
<evidence type="ECO:0000313" key="10">
    <source>
        <dbReference type="EMBL" id="GAI61953.1"/>
    </source>
</evidence>
<dbReference type="AlphaFoldDB" id="X1Q183"/>
<evidence type="ECO:0000256" key="7">
    <source>
        <dbReference type="ARBA" id="ARBA00022840"/>
    </source>
</evidence>
<reference evidence="10" key="1">
    <citation type="journal article" date="2014" name="Front. Microbiol.">
        <title>High frequency of phylogenetically diverse reductive dehalogenase-homologous genes in deep subseafloor sedimentary metagenomes.</title>
        <authorList>
            <person name="Kawai M."/>
            <person name="Futagami T."/>
            <person name="Toyoda A."/>
            <person name="Takaki Y."/>
            <person name="Nishi S."/>
            <person name="Hori S."/>
            <person name="Arai W."/>
            <person name="Tsubouchi T."/>
            <person name="Morono Y."/>
            <person name="Uchiyama I."/>
            <person name="Ito T."/>
            <person name="Fujiyama A."/>
            <person name="Inagaki F."/>
            <person name="Takami H."/>
        </authorList>
    </citation>
    <scope>NUCLEOTIDE SEQUENCE</scope>
    <source>
        <strain evidence="10">Expedition CK06-06</strain>
    </source>
</reference>
<accession>X1Q183</accession>
<keyword evidence="6" id="KW-0418">Kinase</keyword>
<keyword evidence="4" id="KW-0479">Metal-binding</keyword>
<evidence type="ECO:0000256" key="1">
    <source>
        <dbReference type="ARBA" id="ARBA00001946"/>
    </source>
</evidence>
<dbReference type="EMBL" id="BARV01044635">
    <property type="protein sequence ID" value="GAI61953.1"/>
    <property type="molecule type" value="Genomic_DNA"/>
</dbReference>
<evidence type="ECO:0000256" key="8">
    <source>
        <dbReference type="ARBA" id="ARBA00022842"/>
    </source>
</evidence>
<proteinExistence type="inferred from homology"/>
<evidence type="ECO:0000259" key="9">
    <source>
        <dbReference type="Pfam" id="PF01326"/>
    </source>
</evidence>
<comment type="similarity">
    <text evidence="2">Belongs to the PEP-utilizing enzyme family.</text>
</comment>